<dbReference type="Gene3D" id="1.10.260.40">
    <property type="entry name" value="lambda repressor-like DNA-binding domains"/>
    <property type="match status" value="1"/>
</dbReference>
<dbReference type="GO" id="GO:0003677">
    <property type="term" value="F:DNA binding"/>
    <property type="evidence" value="ECO:0007669"/>
    <property type="project" value="InterPro"/>
</dbReference>
<dbReference type="Proteomes" id="UP000028134">
    <property type="component" value="Unassembled WGS sequence"/>
</dbReference>
<dbReference type="PROSITE" id="PS50943">
    <property type="entry name" value="HTH_CROC1"/>
    <property type="match status" value="1"/>
</dbReference>
<dbReference type="InterPro" id="IPR001387">
    <property type="entry name" value="Cro/C1-type_HTH"/>
</dbReference>
<protein>
    <submittedName>
        <fullName evidence="2">Helix-turn-helix family protein</fullName>
    </submittedName>
</protein>
<evidence type="ECO:0000313" key="2">
    <source>
        <dbReference type="EMBL" id="KDS31030.1"/>
    </source>
</evidence>
<sequence length="108" mass="12122">MSNYELGNTEPKLSLLCEISKFFRISIDDFLLKDIEAEKITPVVTETAPPETANNNFRELLDVLREKDSTIREMAEEIGMLKQTITQLKQDKSGRVSDASDSTVANAI</sequence>
<dbReference type="AlphaFoldDB" id="A0A078R6Q5"/>
<dbReference type="InterPro" id="IPR010982">
    <property type="entry name" value="Lambda_DNA-bd_dom_sf"/>
</dbReference>
<evidence type="ECO:0000259" key="1">
    <source>
        <dbReference type="PROSITE" id="PS50943"/>
    </source>
</evidence>
<name>A0A078R6Q5_PHOVU</name>
<feature type="domain" description="HTH cro/C1-type" evidence="1">
    <location>
        <begin position="2"/>
        <end position="30"/>
    </location>
</feature>
<reference evidence="2 3" key="1">
    <citation type="submission" date="2014-04" db="EMBL/GenBank/DDBJ databases">
        <authorList>
            <person name="Sears C."/>
            <person name="Carroll K."/>
            <person name="Sack B.R."/>
            <person name="Qadri F."/>
            <person name="Myers L.L."/>
            <person name="Chung G.-T."/>
            <person name="Escheverria P."/>
            <person name="Fraser C.M."/>
            <person name="Sadzewicz L."/>
            <person name="Shefchek K.A."/>
            <person name="Tallon L."/>
            <person name="Das S.P."/>
            <person name="Daugherty S."/>
            <person name="Mongodin E.F."/>
        </authorList>
    </citation>
    <scope>NUCLEOTIDE SEQUENCE [LARGE SCALE GENOMIC DNA]</scope>
    <source>
        <strain evidence="3">3775 SL(B) 10 (iv)</strain>
    </source>
</reference>
<comment type="caution">
    <text evidence="2">The sequence shown here is derived from an EMBL/GenBank/DDBJ whole genome shotgun (WGS) entry which is preliminary data.</text>
</comment>
<dbReference type="EMBL" id="JNHI01000010">
    <property type="protein sequence ID" value="KDS31030.1"/>
    <property type="molecule type" value="Genomic_DNA"/>
</dbReference>
<accession>A0A078R6Q5</accession>
<evidence type="ECO:0000313" key="3">
    <source>
        <dbReference type="Proteomes" id="UP000028134"/>
    </source>
</evidence>
<proteinExistence type="predicted"/>
<organism evidence="2 3">
    <name type="scientific">Phocaeicola vulgatus str. 3775 SL</name>
    <name type="common">B</name>
    <name type="synonym">iv</name>
    <dbReference type="NCBI Taxonomy" id="1339350"/>
    <lineage>
        <taxon>Bacteria</taxon>
        <taxon>Pseudomonadati</taxon>
        <taxon>Bacteroidota</taxon>
        <taxon>Bacteroidia</taxon>
        <taxon>Bacteroidales</taxon>
        <taxon>Bacteroidaceae</taxon>
        <taxon>Phocaeicola</taxon>
    </lineage>
</organism>
<gene>
    <name evidence="2" type="ORF">M097_2228</name>
</gene>
<dbReference type="PATRIC" id="fig|1339350.3.peg.2134"/>